<reference evidence="2" key="1">
    <citation type="journal article" date="2022" name="Mol. Ecol. Resour.">
        <title>The genomes of chicory, endive, great burdock and yacon provide insights into Asteraceae palaeo-polyploidization history and plant inulin production.</title>
        <authorList>
            <person name="Fan W."/>
            <person name="Wang S."/>
            <person name="Wang H."/>
            <person name="Wang A."/>
            <person name="Jiang F."/>
            <person name="Liu H."/>
            <person name="Zhao H."/>
            <person name="Xu D."/>
            <person name="Zhang Y."/>
        </authorList>
    </citation>
    <scope>NUCLEOTIDE SEQUENCE [LARGE SCALE GENOMIC DNA]</scope>
    <source>
        <strain evidence="2">cv. Niubang</strain>
    </source>
</reference>
<evidence type="ECO:0000313" key="1">
    <source>
        <dbReference type="EMBL" id="KAI3747223.1"/>
    </source>
</evidence>
<protein>
    <submittedName>
        <fullName evidence="1">Uncharacterized protein</fullName>
    </submittedName>
</protein>
<organism evidence="1 2">
    <name type="scientific">Arctium lappa</name>
    <name type="common">Greater burdock</name>
    <name type="synonym">Lappa major</name>
    <dbReference type="NCBI Taxonomy" id="4217"/>
    <lineage>
        <taxon>Eukaryota</taxon>
        <taxon>Viridiplantae</taxon>
        <taxon>Streptophyta</taxon>
        <taxon>Embryophyta</taxon>
        <taxon>Tracheophyta</taxon>
        <taxon>Spermatophyta</taxon>
        <taxon>Magnoliopsida</taxon>
        <taxon>eudicotyledons</taxon>
        <taxon>Gunneridae</taxon>
        <taxon>Pentapetalae</taxon>
        <taxon>asterids</taxon>
        <taxon>campanulids</taxon>
        <taxon>Asterales</taxon>
        <taxon>Asteraceae</taxon>
        <taxon>Carduoideae</taxon>
        <taxon>Cardueae</taxon>
        <taxon>Arctiinae</taxon>
        <taxon>Arctium</taxon>
    </lineage>
</organism>
<gene>
    <name evidence="1" type="ORF">L6452_09675</name>
</gene>
<dbReference type="EMBL" id="CM042049">
    <property type="protein sequence ID" value="KAI3747223.1"/>
    <property type="molecule type" value="Genomic_DNA"/>
</dbReference>
<comment type="caution">
    <text evidence="1">The sequence shown here is derived from an EMBL/GenBank/DDBJ whole genome shotgun (WGS) entry which is preliminary data.</text>
</comment>
<name>A0ACB9DL65_ARCLA</name>
<evidence type="ECO:0000313" key="2">
    <source>
        <dbReference type="Proteomes" id="UP001055879"/>
    </source>
</evidence>
<dbReference type="Proteomes" id="UP001055879">
    <property type="component" value="Linkage Group LG03"/>
</dbReference>
<proteinExistence type="predicted"/>
<accession>A0ACB9DL65</accession>
<reference evidence="1 2" key="2">
    <citation type="journal article" date="2022" name="Mol. Ecol. Resour.">
        <title>The genomes of chicory, endive, great burdock and yacon provide insights into Asteraceae paleo-polyploidization history and plant inulin production.</title>
        <authorList>
            <person name="Fan W."/>
            <person name="Wang S."/>
            <person name="Wang H."/>
            <person name="Wang A."/>
            <person name="Jiang F."/>
            <person name="Liu H."/>
            <person name="Zhao H."/>
            <person name="Xu D."/>
            <person name="Zhang Y."/>
        </authorList>
    </citation>
    <scope>NUCLEOTIDE SEQUENCE [LARGE SCALE GENOMIC DNA]</scope>
    <source>
        <strain evidence="2">cv. Niubang</strain>
    </source>
</reference>
<sequence length="478" mass="53509">MTRVFVQRGSAAGSSSSTNNTNRSSLDPPQEQALCQDLPLENVETGRTEDLDAPTSDKNEEETAVGSEEDILTRVSGLRVIDEGEEENDAIKSDDYALQAIRGSSYPPPPPAPPPKPSSNFNSRRSVPLRIGSSRRANVWPVVSTRTSPTGSRPSSPRSHENEGYNSADEQSPCYGSSYDNTERERQFEIDIRCVKGFEVKKMLEDGNCLFRAVADQVYGDSEAYDLARQMCIDYMERERDHFSQFITEGFTCYCKRKRRDKVYGNNVEIQALSEMYNRPIHIYSYSNEPINIFHGSYNTDTPPIRLSYHHGNHYNSLVDPRRLTIGAGLGFSSLQGTNVDKDQVKAAIKAQQDQQIDNALLAEARFYSDVELTEKEIECMVMEASRAEYIANDRFKQQLGPRESSSSDAEPSSSGARAETRKEQVVADKSSMQMVLSMGFSYLQAIEAYSIFGDDVDSMVCYLLETSSRRKGKATTE</sequence>
<keyword evidence="2" id="KW-1185">Reference proteome</keyword>